<organism evidence="1 2">
    <name type="scientific">Craurococcus roseus</name>
    <dbReference type="NCBI Taxonomy" id="77585"/>
    <lineage>
        <taxon>Bacteria</taxon>
        <taxon>Pseudomonadati</taxon>
        <taxon>Pseudomonadota</taxon>
        <taxon>Alphaproteobacteria</taxon>
        <taxon>Acetobacterales</taxon>
        <taxon>Acetobacteraceae</taxon>
        <taxon>Craurococcus</taxon>
    </lineage>
</organism>
<keyword evidence="2" id="KW-1185">Reference proteome</keyword>
<dbReference type="EMBL" id="BAAAFZ010000094">
    <property type="protein sequence ID" value="GAA0604320.1"/>
    <property type="molecule type" value="Genomic_DNA"/>
</dbReference>
<protein>
    <submittedName>
        <fullName evidence="1">Uncharacterized protein</fullName>
    </submittedName>
</protein>
<comment type="caution">
    <text evidence="1">The sequence shown here is derived from an EMBL/GenBank/DDBJ whole genome shotgun (WGS) entry which is preliminary data.</text>
</comment>
<sequence length="113" mass="11963">MMVRRFGLSGSAVDSRFLVAFLVLVLVLVLEGVASCIALGWSGDADGFTRLGLRDRVDEVRKRLLQLPDISKIDVLGARDGRVHVGFPTERPAALGIGRAALAAAPRARGAAP</sequence>
<dbReference type="RefSeq" id="WP_343897918.1">
    <property type="nucleotide sequence ID" value="NZ_BAAAFZ010000094.1"/>
</dbReference>
<accession>A0ABN1G5D0</accession>
<gene>
    <name evidence="1" type="ORF">GCM10009416_47420</name>
</gene>
<evidence type="ECO:0000313" key="1">
    <source>
        <dbReference type="EMBL" id="GAA0604320.1"/>
    </source>
</evidence>
<dbReference type="Proteomes" id="UP001501588">
    <property type="component" value="Unassembled WGS sequence"/>
</dbReference>
<name>A0ABN1G5D0_9PROT</name>
<evidence type="ECO:0000313" key="2">
    <source>
        <dbReference type="Proteomes" id="UP001501588"/>
    </source>
</evidence>
<reference evidence="1 2" key="1">
    <citation type="journal article" date="2019" name="Int. J. Syst. Evol. Microbiol.">
        <title>The Global Catalogue of Microorganisms (GCM) 10K type strain sequencing project: providing services to taxonomists for standard genome sequencing and annotation.</title>
        <authorList>
            <consortium name="The Broad Institute Genomics Platform"/>
            <consortium name="The Broad Institute Genome Sequencing Center for Infectious Disease"/>
            <person name="Wu L."/>
            <person name="Ma J."/>
        </authorList>
    </citation>
    <scope>NUCLEOTIDE SEQUENCE [LARGE SCALE GENOMIC DNA]</scope>
    <source>
        <strain evidence="1 2">JCM 9933</strain>
    </source>
</reference>
<proteinExistence type="predicted"/>